<evidence type="ECO:0000256" key="1">
    <source>
        <dbReference type="SAM" id="Phobius"/>
    </source>
</evidence>
<accession>A0A7X3SIF6</accession>
<protein>
    <recommendedName>
        <fullName evidence="4">DUF3953 domain-containing protein</fullName>
    </recommendedName>
</protein>
<reference evidence="2 3" key="1">
    <citation type="submission" date="2019-12" db="EMBL/GenBank/DDBJ databases">
        <title>Sporaefaciens musculi gen. nov., sp. nov., a novel bacterium isolated from the caecum of an obese mouse.</title>
        <authorList>
            <person name="Rasmussen T.S."/>
            <person name="Streidl T."/>
            <person name="Hitch T.C.A."/>
            <person name="Wortmann E."/>
            <person name="Deptula P."/>
            <person name="Hansen M."/>
            <person name="Nielsen D.S."/>
            <person name="Clavel T."/>
            <person name="Vogensen F.K."/>
        </authorList>
    </citation>
    <scope>NUCLEOTIDE SEQUENCE [LARGE SCALE GENOMIC DNA]</scope>
    <source>
        <strain evidence="2 3">WCA-9-b2</strain>
    </source>
</reference>
<feature type="transmembrane region" description="Helical" evidence="1">
    <location>
        <begin position="26"/>
        <end position="45"/>
    </location>
</feature>
<dbReference type="Proteomes" id="UP000460412">
    <property type="component" value="Unassembled WGS sequence"/>
</dbReference>
<proteinExistence type="predicted"/>
<name>A0A7X3SIF6_9FIRM</name>
<organism evidence="2 3">
    <name type="scientific">Sporofaciens musculi</name>
    <dbReference type="NCBI Taxonomy" id="2681861"/>
    <lineage>
        <taxon>Bacteria</taxon>
        <taxon>Bacillati</taxon>
        <taxon>Bacillota</taxon>
        <taxon>Clostridia</taxon>
        <taxon>Lachnospirales</taxon>
        <taxon>Lachnospiraceae</taxon>
        <taxon>Sporofaciens</taxon>
    </lineage>
</organism>
<evidence type="ECO:0008006" key="4">
    <source>
        <dbReference type="Google" id="ProtNLM"/>
    </source>
</evidence>
<sequence length="80" mass="8942">MRIWKIIFSVLTVVFGSIGLMKLLPYDITLPIMFVFMGLVMSLNAKECYDKKSKTDAAIFGGVAIFVYAVTAFNLVSRLL</sequence>
<keyword evidence="1" id="KW-0472">Membrane</keyword>
<evidence type="ECO:0000313" key="2">
    <source>
        <dbReference type="EMBL" id="MXP75370.1"/>
    </source>
</evidence>
<feature type="transmembrane region" description="Helical" evidence="1">
    <location>
        <begin position="57"/>
        <end position="76"/>
    </location>
</feature>
<comment type="caution">
    <text evidence="2">The sequence shown here is derived from an EMBL/GenBank/DDBJ whole genome shotgun (WGS) entry which is preliminary data.</text>
</comment>
<evidence type="ECO:0000313" key="3">
    <source>
        <dbReference type="Proteomes" id="UP000460412"/>
    </source>
</evidence>
<gene>
    <name evidence="2" type="ORF">GN277_08245</name>
</gene>
<keyword evidence="1" id="KW-0812">Transmembrane</keyword>
<dbReference type="EMBL" id="WUQX01000001">
    <property type="protein sequence ID" value="MXP75370.1"/>
    <property type="molecule type" value="Genomic_DNA"/>
</dbReference>
<keyword evidence="1" id="KW-1133">Transmembrane helix</keyword>
<dbReference type="RefSeq" id="WP_159750644.1">
    <property type="nucleotide sequence ID" value="NZ_WUQX01000001.1"/>
</dbReference>
<keyword evidence="3" id="KW-1185">Reference proteome</keyword>
<dbReference type="AlphaFoldDB" id="A0A7X3SIF6"/>